<protein>
    <submittedName>
        <fullName evidence="2">Uncharacterized protein</fullName>
    </submittedName>
</protein>
<dbReference type="Proteomes" id="UP000095094">
    <property type="component" value="Unassembled WGS sequence"/>
</dbReference>
<feature type="coiled-coil region" evidence="1">
    <location>
        <begin position="10"/>
        <end position="37"/>
    </location>
</feature>
<dbReference type="RefSeq" id="WP_069664638.1">
    <property type="nucleotide sequence ID" value="NZ_JBHUJJ010000001.1"/>
</dbReference>
<keyword evidence="1" id="KW-0175">Coiled coil</keyword>
<name>A0A1E5GBB6_9ENTE</name>
<comment type="caution">
    <text evidence="2">The sequence shown here is derived from an EMBL/GenBank/DDBJ whole genome shotgun (WGS) entry which is preliminary data.</text>
</comment>
<keyword evidence="3" id="KW-1185">Reference proteome</keyword>
<evidence type="ECO:0000256" key="1">
    <source>
        <dbReference type="SAM" id="Coils"/>
    </source>
</evidence>
<organism evidence="2 3">
    <name type="scientific">Enterococcus termitis</name>
    <dbReference type="NCBI Taxonomy" id="332950"/>
    <lineage>
        <taxon>Bacteria</taxon>
        <taxon>Bacillati</taxon>
        <taxon>Bacillota</taxon>
        <taxon>Bacilli</taxon>
        <taxon>Lactobacillales</taxon>
        <taxon>Enterococcaceae</taxon>
        <taxon>Enterococcus</taxon>
    </lineage>
</organism>
<proteinExistence type="predicted"/>
<gene>
    <name evidence="2" type="ORF">BCR25_10305</name>
</gene>
<sequence length="102" mass="12374">MKEEQITVDYQRKRRELEEDEDILKNTQRTGEQLIQETLSDIYRVVQQSAVDSEPFDRAKQLIMQVENDYHEELSRAKKQLCQQQEKLEQDYRNDLQKVNKE</sequence>
<feature type="coiled-coil region" evidence="1">
    <location>
        <begin position="71"/>
        <end position="102"/>
    </location>
</feature>
<dbReference type="EMBL" id="MIJY01000044">
    <property type="protein sequence ID" value="OEG09885.1"/>
    <property type="molecule type" value="Genomic_DNA"/>
</dbReference>
<evidence type="ECO:0000313" key="2">
    <source>
        <dbReference type="EMBL" id="OEG09885.1"/>
    </source>
</evidence>
<accession>A0A1E5GBB6</accession>
<reference evidence="3" key="1">
    <citation type="submission" date="2016-09" db="EMBL/GenBank/DDBJ databases">
        <authorList>
            <person name="Gulvik C.A."/>
        </authorList>
    </citation>
    <scope>NUCLEOTIDE SEQUENCE [LARGE SCALE GENOMIC DNA]</scope>
    <source>
        <strain evidence="3">LMG 8895</strain>
    </source>
</reference>
<dbReference type="OrthoDB" id="2186274at2"/>
<evidence type="ECO:0000313" key="3">
    <source>
        <dbReference type="Proteomes" id="UP000095094"/>
    </source>
</evidence>
<dbReference type="AlphaFoldDB" id="A0A1E5GBB6"/>